<gene>
    <name evidence="1" type="ORF">L284_00245</name>
</gene>
<dbReference type="Proteomes" id="UP000015527">
    <property type="component" value="Unassembled WGS sequence"/>
</dbReference>
<dbReference type="Pfam" id="PF20301">
    <property type="entry name" value="pNTSase1"/>
    <property type="match status" value="1"/>
</dbReference>
<protein>
    <submittedName>
        <fullName evidence="1">Uncharacterized protein</fullName>
    </submittedName>
</protein>
<dbReference type="RefSeq" id="WP_021232052.1">
    <property type="nucleotide sequence ID" value="NZ_ATHL01000001.1"/>
</dbReference>
<dbReference type="OrthoDB" id="7473731at2"/>
<dbReference type="AlphaFoldDB" id="T0J6J6"/>
<organism evidence="1 2">
    <name type="scientific">Novosphingobium lindaniclasticum LE124</name>
    <dbReference type="NCBI Taxonomy" id="1096930"/>
    <lineage>
        <taxon>Bacteria</taxon>
        <taxon>Pseudomonadati</taxon>
        <taxon>Pseudomonadota</taxon>
        <taxon>Alphaproteobacteria</taxon>
        <taxon>Sphingomonadales</taxon>
        <taxon>Sphingomonadaceae</taxon>
        <taxon>Novosphingobium</taxon>
    </lineage>
</organism>
<sequence length="159" mass="18067">MSTLNYTQYGLSPDFDLGLADDATVVPFRVTLEVVDAAISLHYEVVGKEKLHYIPITCDSKVEIELVGDQLFFSKAWDAITTKEALSSYYGGLEYDKYDKQLDRYKVVRFQARFNRGGKLGTRHPFNINVDLLQGTRCDPRWVGLTIDPDIKNPPPGRF</sequence>
<dbReference type="eggNOG" id="ENOG5032AYB">
    <property type="taxonomic scope" value="Bacteria"/>
</dbReference>
<reference evidence="1 2" key="1">
    <citation type="journal article" date="2013" name="Genome Announc.">
        <title>Genome Sequence of Novosphingobium lindaniclasticum LE124T, Isolated from a Hexachlorocyclohexane Dumpsite.</title>
        <authorList>
            <person name="Saxena A."/>
            <person name="Nayyar N."/>
            <person name="Sangwan N."/>
            <person name="Kumari R."/>
            <person name="Khurana J.P."/>
            <person name="Lal R."/>
        </authorList>
    </citation>
    <scope>NUCLEOTIDE SEQUENCE [LARGE SCALE GENOMIC DNA]</scope>
    <source>
        <strain evidence="1 2">LE124</strain>
    </source>
</reference>
<evidence type="ECO:0000313" key="1">
    <source>
        <dbReference type="EMBL" id="EQB19750.1"/>
    </source>
</evidence>
<proteinExistence type="predicted"/>
<accession>T0J6J6</accession>
<name>T0J6J6_9SPHN</name>
<dbReference type="EMBL" id="ATHL01000001">
    <property type="protein sequence ID" value="EQB19750.1"/>
    <property type="molecule type" value="Genomic_DNA"/>
</dbReference>
<comment type="caution">
    <text evidence="1">The sequence shown here is derived from an EMBL/GenBank/DDBJ whole genome shotgun (WGS) entry which is preliminary data.</text>
</comment>
<keyword evidence="2" id="KW-1185">Reference proteome</keyword>
<dbReference type="InterPro" id="IPR046875">
    <property type="entry name" value="Pred_NTSase1"/>
</dbReference>
<dbReference type="PATRIC" id="fig|1096930.3.peg.50"/>
<evidence type="ECO:0000313" key="2">
    <source>
        <dbReference type="Proteomes" id="UP000015527"/>
    </source>
</evidence>